<dbReference type="PANTHER" id="PTHR43236:SF1">
    <property type="entry name" value="BLL7220 PROTEIN"/>
    <property type="match status" value="1"/>
</dbReference>
<proteinExistence type="predicted"/>
<dbReference type="InterPro" id="IPR052345">
    <property type="entry name" value="Rad_response_metalloprotease"/>
</dbReference>
<feature type="domain" description="IrrE N-terminal-like" evidence="1">
    <location>
        <begin position="151"/>
        <end position="287"/>
    </location>
</feature>
<dbReference type="Gene3D" id="1.10.10.2910">
    <property type="match status" value="1"/>
</dbReference>
<evidence type="ECO:0000313" key="2">
    <source>
        <dbReference type="EMBL" id="WOB26410.1"/>
    </source>
</evidence>
<name>A0ABZ0D867_9XANT</name>
<dbReference type="EMBL" id="CP103840">
    <property type="protein sequence ID" value="WOB26410.1"/>
    <property type="molecule type" value="Genomic_DNA"/>
</dbReference>
<dbReference type="Pfam" id="PF06114">
    <property type="entry name" value="Peptidase_M78"/>
    <property type="match status" value="1"/>
</dbReference>
<dbReference type="GeneID" id="95586759"/>
<dbReference type="PANTHER" id="PTHR43236">
    <property type="entry name" value="ANTITOXIN HIGA1"/>
    <property type="match status" value="1"/>
</dbReference>
<dbReference type="InterPro" id="IPR010359">
    <property type="entry name" value="IrrE_HExxH"/>
</dbReference>
<evidence type="ECO:0000313" key="3">
    <source>
        <dbReference type="Proteomes" id="UP001304534"/>
    </source>
</evidence>
<dbReference type="CDD" id="cd00093">
    <property type="entry name" value="HTH_XRE"/>
    <property type="match status" value="1"/>
</dbReference>
<organism evidence="2 3">
    <name type="scientific">Xanthomonas dyei</name>
    <dbReference type="NCBI Taxonomy" id="743699"/>
    <lineage>
        <taxon>Bacteria</taxon>
        <taxon>Pseudomonadati</taxon>
        <taxon>Pseudomonadota</taxon>
        <taxon>Gammaproteobacteria</taxon>
        <taxon>Lysobacterales</taxon>
        <taxon>Lysobacteraceae</taxon>
        <taxon>Xanthomonas</taxon>
    </lineage>
</organism>
<evidence type="ECO:0000259" key="1">
    <source>
        <dbReference type="Pfam" id="PF06114"/>
    </source>
</evidence>
<dbReference type="InterPro" id="IPR001387">
    <property type="entry name" value="Cro/C1-type_HTH"/>
</dbReference>
<dbReference type="Proteomes" id="UP001304534">
    <property type="component" value="Chromosome"/>
</dbReference>
<protein>
    <submittedName>
        <fullName evidence="2">XRE family transcriptional regulator</fullName>
    </submittedName>
</protein>
<reference evidence="2 3" key="1">
    <citation type="submission" date="2022-08" db="EMBL/GenBank/DDBJ databases">
        <title>Whole genome sequencing-based tracing of a 2022 introduction and outbreak of Xanthomonas hortorum pv. pelargonii.</title>
        <authorList>
            <person name="Iruegas-Bocardo F."/>
            <person name="Weisberg A.K."/>
            <person name="Riutta E.R."/>
            <person name="Kilday K."/>
            <person name="Bonkowski J.C."/>
            <person name="Creswell T."/>
            <person name="Daughtrey M.L."/>
            <person name="Rane K."/>
            <person name="Grunwald N.J."/>
            <person name="Chang J.H."/>
            <person name="Putnam M.L."/>
        </authorList>
    </citation>
    <scope>NUCLEOTIDE SEQUENCE [LARGE SCALE GENOMIC DNA]</scope>
    <source>
        <strain evidence="2 3">22-325</strain>
    </source>
</reference>
<sequence>MAQHIAGRNLTTGDVARKTSIPLSRVEKIVAGDEPSLAEVKKISRAIHVPIGNLLYDKAGNRAEPPYRVLLRRTLDQRGEDVESSLEIVSSQIADILDVTRDLKKNIEWLSIFRGLLPRVEQAEEFSSIFRRAFAQLDDQEPFLFLPQTLEELGVLVCYGRDIKIDGVSAIIEGRAIILLGARTFKPRMLFTLAHEVGHLVARHDLRNQDFAQLDQHVGHIDGTQNKDEERFADAFATAVLMPKKGFLISLQHIRQHYGAHGALGDIEIMTLARFFGVSFEVAARRCETFGLLEPSGARALYQAIVAKHKNPERRADELELQPRAPIVIETSSFLLAEACRQIQQEELSTGRAAELLNVPVSRLFAANVKT</sequence>
<dbReference type="RefSeq" id="WP_316689611.1">
    <property type="nucleotide sequence ID" value="NZ_CP103837.1"/>
</dbReference>
<accession>A0ABZ0D867</accession>
<keyword evidence="3" id="KW-1185">Reference proteome</keyword>
<gene>
    <name evidence="2" type="ORF">NYR99_22780</name>
</gene>